<keyword evidence="2" id="KW-1185">Reference proteome</keyword>
<accession>A0A852U016</accession>
<dbReference type="EMBL" id="JACCCC010000001">
    <property type="protein sequence ID" value="NYE47554.1"/>
    <property type="molecule type" value="Genomic_DNA"/>
</dbReference>
<dbReference type="AlphaFoldDB" id="A0A852U016"/>
<dbReference type="Proteomes" id="UP000589036">
    <property type="component" value="Unassembled WGS sequence"/>
</dbReference>
<comment type="caution">
    <text evidence="1">The sequence shown here is derived from an EMBL/GenBank/DDBJ whole genome shotgun (WGS) entry which is preliminary data.</text>
</comment>
<gene>
    <name evidence="1" type="ORF">HDA32_002674</name>
</gene>
<evidence type="ECO:0000313" key="1">
    <source>
        <dbReference type="EMBL" id="NYE47554.1"/>
    </source>
</evidence>
<dbReference type="RefSeq" id="WP_179643472.1">
    <property type="nucleotide sequence ID" value="NZ_BAAAYY010000015.1"/>
</dbReference>
<protein>
    <submittedName>
        <fullName evidence="1">Uncharacterized protein</fullName>
    </submittedName>
</protein>
<sequence length="101" mass="10984">MTQTLRCPVADPDKRARQITTRLDSVSPSGLGVACEDAPVETLAHILTGARTARELLNAIELEAARQARERGVTVRTLATQAGISERSATSRYRRVPLESQ</sequence>
<dbReference type="PROSITE" id="PS51257">
    <property type="entry name" value="PROKAR_LIPOPROTEIN"/>
    <property type="match status" value="1"/>
</dbReference>
<organism evidence="1 2">
    <name type="scientific">Spinactinospora alkalitolerans</name>
    <dbReference type="NCBI Taxonomy" id="687207"/>
    <lineage>
        <taxon>Bacteria</taxon>
        <taxon>Bacillati</taxon>
        <taxon>Actinomycetota</taxon>
        <taxon>Actinomycetes</taxon>
        <taxon>Streptosporangiales</taxon>
        <taxon>Nocardiopsidaceae</taxon>
        <taxon>Spinactinospora</taxon>
    </lineage>
</organism>
<proteinExistence type="predicted"/>
<name>A0A852U016_9ACTN</name>
<evidence type="ECO:0000313" key="2">
    <source>
        <dbReference type="Proteomes" id="UP000589036"/>
    </source>
</evidence>
<reference evidence="1 2" key="1">
    <citation type="submission" date="2020-07" db="EMBL/GenBank/DDBJ databases">
        <title>Sequencing the genomes of 1000 actinobacteria strains.</title>
        <authorList>
            <person name="Klenk H.-P."/>
        </authorList>
    </citation>
    <scope>NUCLEOTIDE SEQUENCE [LARGE SCALE GENOMIC DNA]</scope>
    <source>
        <strain evidence="1 2">CXB654</strain>
    </source>
</reference>